<sequence>MNCKDIEQDILDFIDGELATDKADKIKKHIGTCANCKAFYDETVALFGAFNKEEQQVPSESLREGFYKLLEEEKQLLNPKVVQFNKQEKAFPWKRAFQVAASIIFLFMGYFLGSHKTGKDANKQIIALQKETNELKEGMVLAMIENQSVSKRIQAVNYTEGFEKPDVKILEALIERMQYDGNMNVRLAAAEALSEFPESIMVKDAFIEALTTQKSPSLQIAIIQFLVKIQEKRAIAPMKQLLEHSDTPDFVKEQVNDGILQII</sequence>
<accession>A0ABX1RY00</accession>
<keyword evidence="1" id="KW-0812">Transmembrane</keyword>
<comment type="caution">
    <text evidence="3">The sequence shown here is derived from an EMBL/GenBank/DDBJ whole genome shotgun (WGS) entry which is preliminary data.</text>
</comment>
<reference evidence="3 4" key="1">
    <citation type="submission" date="2020-04" db="EMBL/GenBank/DDBJ databases">
        <title>A Flavivirga sp. nov.</title>
        <authorList>
            <person name="Sun X."/>
        </authorList>
    </citation>
    <scope>NUCLEOTIDE SEQUENCE [LARGE SCALE GENOMIC DNA]</scope>
    <source>
        <strain evidence="3 4">Y03</strain>
    </source>
</reference>
<keyword evidence="1" id="KW-1133">Transmembrane helix</keyword>
<feature type="transmembrane region" description="Helical" evidence="1">
    <location>
        <begin position="96"/>
        <end position="113"/>
    </location>
</feature>
<dbReference type="Pfam" id="PF13646">
    <property type="entry name" value="HEAT_2"/>
    <property type="match status" value="1"/>
</dbReference>
<evidence type="ECO:0000313" key="4">
    <source>
        <dbReference type="Proteomes" id="UP000746690"/>
    </source>
</evidence>
<dbReference type="EMBL" id="JABBHF010000003">
    <property type="protein sequence ID" value="NMH87292.1"/>
    <property type="molecule type" value="Genomic_DNA"/>
</dbReference>
<evidence type="ECO:0000313" key="3">
    <source>
        <dbReference type="EMBL" id="NMH87292.1"/>
    </source>
</evidence>
<evidence type="ECO:0000259" key="2">
    <source>
        <dbReference type="Pfam" id="PF13490"/>
    </source>
</evidence>
<dbReference type="Gene3D" id="1.25.10.10">
    <property type="entry name" value="Leucine-rich Repeat Variant"/>
    <property type="match status" value="1"/>
</dbReference>
<protein>
    <recommendedName>
        <fullName evidence="2">Putative zinc-finger domain-containing protein</fullName>
    </recommendedName>
</protein>
<organism evidence="3 4">
    <name type="scientific">Flavivirga algicola</name>
    <dbReference type="NCBI Taxonomy" id="2729136"/>
    <lineage>
        <taxon>Bacteria</taxon>
        <taxon>Pseudomonadati</taxon>
        <taxon>Bacteroidota</taxon>
        <taxon>Flavobacteriia</taxon>
        <taxon>Flavobacteriales</taxon>
        <taxon>Flavobacteriaceae</taxon>
        <taxon>Flavivirga</taxon>
    </lineage>
</organism>
<dbReference type="SUPFAM" id="SSF48371">
    <property type="entry name" value="ARM repeat"/>
    <property type="match status" value="1"/>
</dbReference>
<keyword evidence="4" id="KW-1185">Reference proteome</keyword>
<evidence type="ECO:0000256" key="1">
    <source>
        <dbReference type="SAM" id="Phobius"/>
    </source>
</evidence>
<dbReference type="Pfam" id="PF13490">
    <property type="entry name" value="zf-HC2"/>
    <property type="match status" value="1"/>
</dbReference>
<dbReference type="RefSeq" id="WP_169671643.1">
    <property type="nucleotide sequence ID" value="NZ_JABBHF010000003.1"/>
</dbReference>
<dbReference type="InterPro" id="IPR027383">
    <property type="entry name" value="Znf_put"/>
</dbReference>
<dbReference type="InterPro" id="IPR011989">
    <property type="entry name" value="ARM-like"/>
</dbReference>
<keyword evidence="1" id="KW-0472">Membrane</keyword>
<gene>
    <name evidence="3" type="ORF">HHX25_07230</name>
</gene>
<feature type="domain" description="Putative zinc-finger" evidence="2">
    <location>
        <begin position="3"/>
        <end position="36"/>
    </location>
</feature>
<dbReference type="Proteomes" id="UP000746690">
    <property type="component" value="Unassembled WGS sequence"/>
</dbReference>
<name>A0ABX1RY00_9FLAO</name>
<proteinExistence type="predicted"/>
<dbReference type="InterPro" id="IPR016024">
    <property type="entry name" value="ARM-type_fold"/>
</dbReference>